<evidence type="ECO:0000256" key="3">
    <source>
        <dbReference type="ARBA" id="ARBA00022968"/>
    </source>
</evidence>
<dbReference type="InterPro" id="IPR013766">
    <property type="entry name" value="Thioredoxin_domain"/>
</dbReference>
<keyword evidence="10" id="KW-1185">Reference proteome</keyword>
<feature type="compositionally biased region" description="Low complexity" evidence="6">
    <location>
        <begin position="24"/>
        <end position="47"/>
    </location>
</feature>
<evidence type="ECO:0000313" key="10">
    <source>
        <dbReference type="Proteomes" id="UP001477672"/>
    </source>
</evidence>
<keyword evidence="4" id="KW-1015">Disulfide bond</keyword>
<comment type="caution">
    <text evidence="9">The sequence shown here is derived from an EMBL/GenBank/DDBJ whole genome shotgun (WGS) entry which is preliminary data.</text>
</comment>
<dbReference type="InterPro" id="IPR013740">
    <property type="entry name" value="Redoxin"/>
</dbReference>
<keyword evidence="3" id="KW-0735">Signal-anchor</keyword>
<dbReference type="RefSeq" id="WP_349214518.1">
    <property type="nucleotide sequence ID" value="NZ_JBBMFA010000043.1"/>
</dbReference>
<evidence type="ECO:0000256" key="4">
    <source>
        <dbReference type="ARBA" id="ARBA00023157"/>
    </source>
</evidence>
<dbReference type="EMBL" id="JBBMFA010000043">
    <property type="protein sequence ID" value="MEQ2519205.1"/>
    <property type="molecule type" value="Genomic_DNA"/>
</dbReference>
<reference evidence="9 10" key="1">
    <citation type="submission" date="2024-03" db="EMBL/GenBank/DDBJ databases">
        <title>Human intestinal bacterial collection.</title>
        <authorList>
            <person name="Pauvert C."/>
            <person name="Hitch T.C.A."/>
            <person name="Clavel T."/>
        </authorList>
    </citation>
    <scope>NUCLEOTIDE SEQUENCE [LARGE SCALE GENOMIC DNA]</scope>
    <source>
        <strain evidence="9 10">CLA-JM-H11</strain>
    </source>
</reference>
<evidence type="ECO:0000256" key="5">
    <source>
        <dbReference type="ARBA" id="ARBA00023284"/>
    </source>
</evidence>
<dbReference type="PROSITE" id="PS51352">
    <property type="entry name" value="THIOREDOXIN_2"/>
    <property type="match status" value="1"/>
</dbReference>
<keyword evidence="7" id="KW-0732">Signal</keyword>
<protein>
    <submittedName>
        <fullName evidence="9">TlpA disulfide reductase family protein</fullName>
    </submittedName>
</protein>
<feature type="chain" id="PRO_5047182659" evidence="7">
    <location>
        <begin position="24"/>
        <end position="220"/>
    </location>
</feature>
<evidence type="ECO:0000313" key="9">
    <source>
        <dbReference type="EMBL" id="MEQ2519205.1"/>
    </source>
</evidence>
<organism evidence="9 10">
    <name type="scientific">Ruthenibacterium intestinale</name>
    <dbReference type="NCBI Taxonomy" id="3133163"/>
    <lineage>
        <taxon>Bacteria</taxon>
        <taxon>Bacillati</taxon>
        <taxon>Bacillota</taxon>
        <taxon>Clostridia</taxon>
        <taxon>Eubacteriales</taxon>
        <taxon>Oscillospiraceae</taxon>
        <taxon>Ruthenibacterium</taxon>
    </lineage>
</organism>
<dbReference type="Proteomes" id="UP001477672">
    <property type="component" value="Unassembled WGS sequence"/>
</dbReference>
<dbReference type="PANTHER" id="PTHR42852:SF6">
    <property type="entry name" value="THIOL:DISULFIDE INTERCHANGE PROTEIN DSBE"/>
    <property type="match status" value="1"/>
</dbReference>
<keyword evidence="5" id="KW-0676">Redox-active center</keyword>
<sequence>MKNWKKTLAAVLAAAMLAGCASAGESESTSSSSQTPPSSSAASESQSVQEGYQVDPEYDGTDTPVDFSELSAQDLDGTPVDASVFADYKLTVINVWATYCSPCLQEMPDLGEIAQEYAEKGVQVIGIVGDVLNSDGTISDSQMEKAAQIVTETGADYLHIPMDLDLYRSDLASSLYAFPTTYFVDSEGKPVGNALVGMIPSKEAWQAYIDAHLDAVEQAG</sequence>
<feature type="domain" description="Thioredoxin" evidence="8">
    <location>
        <begin position="61"/>
        <end position="214"/>
    </location>
</feature>
<evidence type="ECO:0000256" key="1">
    <source>
        <dbReference type="ARBA" id="ARBA00004196"/>
    </source>
</evidence>
<dbReference type="InterPro" id="IPR050553">
    <property type="entry name" value="Thioredoxin_ResA/DsbE_sf"/>
</dbReference>
<dbReference type="Gene3D" id="3.40.30.10">
    <property type="entry name" value="Glutaredoxin"/>
    <property type="match status" value="1"/>
</dbReference>
<keyword evidence="2" id="KW-0201">Cytochrome c-type biogenesis</keyword>
<feature type="region of interest" description="Disordered" evidence="6">
    <location>
        <begin position="24"/>
        <end position="72"/>
    </location>
</feature>
<dbReference type="PROSITE" id="PS51257">
    <property type="entry name" value="PROKAR_LIPOPROTEIN"/>
    <property type="match status" value="1"/>
</dbReference>
<dbReference type="Pfam" id="PF08534">
    <property type="entry name" value="Redoxin"/>
    <property type="match status" value="1"/>
</dbReference>
<comment type="subcellular location">
    <subcellularLocation>
        <location evidence="1">Cell envelope</location>
    </subcellularLocation>
</comment>
<accession>A0ABV1GBI1</accession>
<keyword evidence="3" id="KW-0812">Transmembrane</keyword>
<dbReference type="InterPro" id="IPR036249">
    <property type="entry name" value="Thioredoxin-like_sf"/>
</dbReference>
<evidence type="ECO:0000256" key="7">
    <source>
        <dbReference type="SAM" id="SignalP"/>
    </source>
</evidence>
<proteinExistence type="predicted"/>
<feature type="signal peptide" evidence="7">
    <location>
        <begin position="1"/>
        <end position="23"/>
    </location>
</feature>
<dbReference type="CDD" id="cd02966">
    <property type="entry name" value="TlpA_like_family"/>
    <property type="match status" value="1"/>
</dbReference>
<name>A0ABV1GBI1_9FIRM</name>
<gene>
    <name evidence="9" type="ORF">WMO24_01950</name>
</gene>
<evidence type="ECO:0000256" key="2">
    <source>
        <dbReference type="ARBA" id="ARBA00022748"/>
    </source>
</evidence>
<dbReference type="SUPFAM" id="SSF52833">
    <property type="entry name" value="Thioredoxin-like"/>
    <property type="match status" value="1"/>
</dbReference>
<dbReference type="PANTHER" id="PTHR42852">
    <property type="entry name" value="THIOL:DISULFIDE INTERCHANGE PROTEIN DSBE"/>
    <property type="match status" value="1"/>
</dbReference>
<evidence type="ECO:0000259" key="8">
    <source>
        <dbReference type="PROSITE" id="PS51352"/>
    </source>
</evidence>
<evidence type="ECO:0000256" key="6">
    <source>
        <dbReference type="SAM" id="MobiDB-lite"/>
    </source>
</evidence>